<dbReference type="InterPro" id="IPR046523">
    <property type="entry name" value="UTP20_dom"/>
</dbReference>
<dbReference type="GO" id="GO:0030686">
    <property type="term" value="C:90S preribosome"/>
    <property type="evidence" value="ECO:0007669"/>
    <property type="project" value="TreeGrafter"/>
</dbReference>
<feature type="region of interest" description="Disordered" evidence="1">
    <location>
        <begin position="1976"/>
        <end position="1997"/>
    </location>
</feature>
<dbReference type="OrthoDB" id="360653at2759"/>
<dbReference type="PANTHER" id="PTHR17695:SF11">
    <property type="entry name" value="SMALL SUBUNIT PROCESSOME COMPONENT 20 HOMOLOG"/>
    <property type="match status" value="1"/>
</dbReference>
<proteinExistence type="predicted"/>
<dbReference type="SUPFAM" id="SSF48371">
    <property type="entry name" value="ARM repeat"/>
    <property type="match status" value="3"/>
</dbReference>
<dbReference type="PANTHER" id="PTHR17695">
    <property type="entry name" value="SMALL SUBUNIT PROCESSOME COMPONENT 20 HOMOLOG"/>
    <property type="match status" value="1"/>
</dbReference>
<dbReference type="GO" id="GO:0032040">
    <property type="term" value="C:small-subunit processome"/>
    <property type="evidence" value="ECO:0007669"/>
    <property type="project" value="TreeGrafter"/>
</dbReference>
<gene>
    <name evidence="4" type="primary">UTP20</name>
    <name evidence="4" type="ORF">H4R34_001780</name>
</gene>
<protein>
    <submittedName>
        <fullName evidence="4">U3 snoRNP protein</fullName>
    </submittedName>
</protein>
<name>A0A9W8BA24_9FUNG</name>
<feature type="region of interest" description="Disordered" evidence="1">
    <location>
        <begin position="1458"/>
        <end position="1503"/>
    </location>
</feature>
<feature type="region of interest" description="Disordered" evidence="1">
    <location>
        <begin position="3138"/>
        <end position="3194"/>
    </location>
</feature>
<keyword evidence="5" id="KW-1185">Reference proteome</keyword>
<dbReference type="Pfam" id="PF20416">
    <property type="entry name" value="UTP20"/>
    <property type="match status" value="1"/>
</dbReference>
<feature type="region of interest" description="Disordered" evidence="1">
    <location>
        <begin position="2740"/>
        <end position="2765"/>
    </location>
</feature>
<evidence type="ECO:0000259" key="2">
    <source>
        <dbReference type="Pfam" id="PF07539"/>
    </source>
</evidence>
<dbReference type="InterPro" id="IPR011989">
    <property type="entry name" value="ARM-like"/>
</dbReference>
<evidence type="ECO:0000313" key="4">
    <source>
        <dbReference type="EMBL" id="KAJ1982237.1"/>
    </source>
</evidence>
<feature type="compositionally biased region" description="Polar residues" evidence="1">
    <location>
        <begin position="1976"/>
        <end position="1989"/>
    </location>
</feature>
<feature type="domain" description="U3 small nucleolar RNA-associated protein 20" evidence="3">
    <location>
        <begin position="2030"/>
        <end position="2249"/>
    </location>
</feature>
<dbReference type="EMBL" id="JANBQB010000097">
    <property type="protein sequence ID" value="KAJ1982237.1"/>
    <property type="molecule type" value="Genomic_DNA"/>
</dbReference>
<feature type="region of interest" description="Disordered" evidence="1">
    <location>
        <begin position="1249"/>
        <end position="1284"/>
    </location>
</feature>
<feature type="compositionally biased region" description="Basic residues" evidence="1">
    <location>
        <begin position="3054"/>
        <end position="3067"/>
    </location>
</feature>
<dbReference type="InterPro" id="IPR011430">
    <property type="entry name" value="UTP20_N"/>
</dbReference>
<reference evidence="4" key="1">
    <citation type="submission" date="2022-07" db="EMBL/GenBank/DDBJ databases">
        <title>Phylogenomic reconstructions and comparative analyses of Kickxellomycotina fungi.</title>
        <authorList>
            <person name="Reynolds N.K."/>
            <person name="Stajich J.E."/>
            <person name="Barry K."/>
            <person name="Grigoriev I.V."/>
            <person name="Crous P."/>
            <person name="Smith M.E."/>
        </authorList>
    </citation>
    <scope>NUCLEOTIDE SEQUENCE</scope>
    <source>
        <strain evidence="4">RSA 567</strain>
    </source>
</reference>
<accession>A0A9W8BA24</accession>
<evidence type="ECO:0000313" key="5">
    <source>
        <dbReference type="Proteomes" id="UP001151582"/>
    </source>
</evidence>
<dbReference type="Gene3D" id="1.25.10.10">
    <property type="entry name" value="Leucine-rich Repeat Variant"/>
    <property type="match status" value="3"/>
</dbReference>
<evidence type="ECO:0000259" key="3">
    <source>
        <dbReference type="Pfam" id="PF20416"/>
    </source>
</evidence>
<feature type="compositionally biased region" description="Basic and acidic residues" evidence="1">
    <location>
        <begin position="3086"/>
        <end position="3102"/>
    </location>
</feature>
<organism evidence="4 5">
    <name type="scientific">Dimargaris verticillata</name>
    <dbReference type="NCBI Taxonomy" id="2761393"/>
    <lineage>
        <taxon>Eukaryota</taxon>
        <taxon>Fungi</taxon>
        <taxon>Fungi incertae sedis</taxon>
        <taxon>Zoopagomycota</taxon>
        <taxon>Kickxellomycotina</taxon>
        <taxon>Dimargaritomycetes</taxon>
        <taxon>Dimargaritales</taxon>
        <taxon>Dimargaritaceae</taxon>
        <taxon>Dimargaris</taxon>
    </lineage>
</organism>
<dbReference type="Proteomes" id="UP001151582">
    <property type="component" value="Unassembled WGS sequence"/>
</dbReference>
<sequence>MGDKFLVEVNGEIRYRFQSFKQRIDAVDINVTRRVIRYLDEPDVQGSYFQEALQSWQELNCTTHFTLFTRAVRPLCGSLPQLLFHKKAVVELLVKYIADADQLSIAPLLDLVSVLSRDLMEEILPYYETLLQAIIPKVQQEHVETIEACFNTITFLFKYLLKHLLDDLRPTFRLVLPLLGGLRQQQRTHNRRFAAESFAFLLRKCNRIQLNIIVPYILETYCESPTIGFTHGVSMLFYEAVKSSGQRLHSKTRLILKALVNQLVYESTKLTTENWTQCPLLRLLVLVFKLVALNFSPTDLECLWSVLLGALDETKAQVRDEFTVAHACQAAQLLTLVVTTATVRKGEQIADHKALLDTVHQWSALVTPKDSGQAISPPRVIVRREVLRLGISTLLSAPLPVTMTSGFEFLKHMFKHQPPSVVLPLVLDLASHHWEPFAKLVFPLLVPYTEEHHRLAFDDLLWCWSRLLTLDHIATVLPTKGSSLVTRDHRRIVAAPVAGFTKQLLGVIARTPDWKTLGHALTEPEQTVVGVQIDCALALLPHFVVPADQVAKHLSQLISALTKYLLEPVGDDSNGSDAQFTLQCLLGRLLDHMAALGQREPIPAVVQLLDQQWNPIVLTALPALRLCPLFLQAVHRYLECLHAHSSRRAAMFATANLEILMPQLYPNLGSFQHAVRSPTLAILAIFDQIMVDPPKADLASQSIRDKGTEAQPCPLLAMAHAAEDVPLTFEDHREKFRQLRRILELYQWRRIPRLYLPVFPRLCLAYLSANFKPLWAEAQEIIKQLIRLYPDLVWGIVFANLQRFEGFGSPLAEPKLATGVLASAQALLVSSSENDVQVATPFKLIQGQAECSFLNEFFAVDGCHWEQFNYSQLAHTRYAHHFAMAVQYEAEVTNYRTFFEQLTSVIRAAPFMAEQYFKDLYPLFLSLVQTRYPQLLAPMLPFSLSGNATAQDSAQQHLALTQFVDQAIGSLSTQRYALPTKAPNPAALLGLYLDLFMLMKKNSTYEQAPLLSLVFQQMLTQGMAGIRGKALRCVLLWETPRLGPAVSQVEALVGNKRIHERINSRMSDEPLDLTTASGASSVLTHSLFAEVDAAIALPLLVRNLTGQVLQEMQSRFGTRHGRRHASEIIRALSALGPRVFQYALDLMLEPYASVILDRTRLPGSRGVNGQGLPVTVNDQGEFTVDPQVRLDRAFSSNFHLKYLHLLTLLVDQTQTKALVLAPQILVVVLYILHGLESAHLPLASDDPLAQTSMDATDQDRDANDNGAASSESDDEATPSPPQATLVGDEVAADALPHGDADHLPRTVFDEEDQDDQPDQAVLPNWKQQKMHTLIFDTLRSVFTLDGILDATPFLPHLYHAVVVPRLQKSLRKTDPRELSLALTMLNAWSSQPLYFPCLVQMDADANAQTLASGHDPDVSLLGRVTELLLPARTRSLVAKDVFGILSNVIELAYPQTAKRNADGNGDGAGDSGMSSEESDDDGTPSSRTRTVPLGKPNADTVMDEDPPVGHAIAQQLLHTSLTTIVSHLTRMINILTRPGKRAPPSAPSSLHISVIKALGWIARVAPRITDRACAQSVLHVVLPLVKRRNFPESMKRRVLRMFIRLLPLVQVDIQDGLASPRFREYYKFVCRMFASLEKKGSRLSAIPLFQQLVAVIRTNQETASASTAKMTTTMVDQLVIDLNALNEEGDTITINNSQRLTVMMHIYEELYHQLAPFEWQAVICNLVYFLRALTNSVWRSNAALGLIRFVEQAGQSHARATTAAPSPSSEALETDRAMAHLVLVEVYQPLIADFKSASLQTCRDWLPVLAAIVQHCPHVAHLGGLRSLLAVHGDSERNVFTNLFHERWQYQTQALDDLAAVCRRQPAGLTEAHIETIFLPLVQRLTGNSSAQKSEVTPEAFHVKVVSRAIESTLPAIMAGLPWASTHQLLRTHIGQLRKTSAGNERPARVIASLLEHLKVDMCLWQKESKSLAGPTTASSAQVQLSDPNNPTPPSELARQQAEAQLSKTVHDAVLYHIFPDIIRYVRGRDDETEGNRISLIFPMIRLLHRLPSQAFRKNGPALLAVLCRAMKSPQPKVRDEVRQVLIKTMQLLGPEYLEYVISQLQTFLIRGYQRHVLTYTVYVVIKYTVAATAHRHGNFDGCLDRAVQLFTEEVFGTLAEEKKVVDIVNKTPEARQAKGSQGFRLLASCTSFRHLGKLLVPLKGLMSESNDATVMRTVNQVLSQVAKGIVANPRATLQDVLVFSHGLITRNLSLTTEVKATKNNKVIMGGGKTKWRVLTPAREDDVYTVYATREQARQESTHFKNNVHRFIEFGMSLLLRTLRSSSVEPEDEDEMDSGPSPTCDKSNPHHLALLDPFVDVVGNCLYSNFQKILSQALEIMGYLYELPLPAVKPTVQLLVDRTFELLQMTGSTHSRVVPSCFRLLTLLLQKYADATTVTEPQLLYVLNLILPDIDDNEVPDTTFAILQAIIGRRFVVTEMYQVMERVARRMVTHHDKRVRQRCREVYFQFLLEYPQSQHRLNNQVQFLVQNLKFEFQTGRESVLEMLNTMATELSDEVLDPYIDLLYMALMTVLVNDRSKECRAMAAHLIQRLFLRMSSQQLDRVAMVLNRLCRNARPVLHRVAKEHQGLLEYLMAVSTTIEDSLLAAAGENGEGGTSAATVDASELTVNEFGVPLTISEAQTLHLNRAALQIYGLVVEAKGTASRSFTNPAMDHALHGLLLSRVLWQATEQRVQEKTTAFSITTEDNDDATHGPADIDATGDSEQTAARCDWRTSYMALTMLSKLFEQFPTLMYGKTTKTQRAQPPSSQQPQLDQLWHVVVAHLRFPHAWVRLAASRLLGLYFANVPSVTATSHNADSQLPLLSTAALRSIADGHLAQIISPHLTADLSHQIVKNLYFVGKYFYQHQVSYDRSQDASTTADDSMIDQADPNEGLAGDHCSRALPAPFADLVPRSMALQRLFRRFGNTAVRLATRPDRFATDSTSTVHAQTAALQWCAAMLTCMESADLNPYLVDVLYPIHALLTHVMANTNDEEFSAHARFADHAPGQEGKPKLKVHHRPKGKRKGSVIVPINYSDEAESDSDDEAHNQKKNEQRSRDRETVRQLALEVQEFLKSKVQRPSDYYAAFEYLEQRVMRRDQQHREKKRRRREMSKVDMPAMDLPTPEATGPTITPSEWAEEDGADGSGTAKRLKA</sequence>
<evidence type="ECO:0000256" key="1">
    <source>
        <dbReference type="SAM" id="MobiDB-lite"/>
    </source>
</evidence>
<dbReference type="InterPro" id="IPR052575">
    <property type="entry name" value="SSU_processome_comp_20"/>
</dbReference>
<feature type="domain" description="U3 small nucleolar RNA-associated protein 20 N-terminal" evidence="2">
    <location>
        <begin position="991"/>
        <end position="1762"/>
    </location>
</feature>
<comment type="caution">
    <text evidence="4">The sequence shown here is derived from an EMBL/GenBank/DDBJ whole genome shotgun (WGS) entry which is preliminary data.</text>
</comment>
<dbReference type="Pfam" id="PF07539">
    <property type="entry name" value="UTP20_N"/>
    <property type="match status" value="1"/>
</dbReference>
<feature type="region of interest" description="Disordered" evidence="1">
    <location>
        <begin position="3044"/>
        <end position="3102"/>
    </location>
</feature>
<dbReference type="InterPro" id="IPR016024">
    <property type="entry name" value="ARM-type_fold"/>
</dbReference>